<gene>
    <name evidence="2" type="ORF">CEXT_590701</name>
</gene>
<evidence type="ECO:0000313" key="2">
    <source>
        <dbReference type="EMBL" id="GIY92994.1"/>
    </source>
</evidence>
<sequence>MLEDVLFLIRKVAISKEPFTFYSRGVTEQGRGWSDQSQECTIRLRPPPANARLSGHRSSPRHPHDGTEGARRSVWILDFDLRRPFFLGRYSGKMRHGDEISPPIPRMIRGLLLGGAKPEVDRSLLFL</sequence>
<proteinExistence type="predicted"/>
<organism evidence="2 3">
    <name type="scientific">Caerostris extrusa</name>
    <name type="common">Bark spider</name>
    <name type="synonym">Caerostris bankana</name>
    <dbReference type="NCBI Taxonomy" id="172846"/>
    <lineage>
        <taxon>Eukaryota</taxon>
        <taxon>Metazoa</taxon>
        <taxon>Ecdysozoa</taxon>
        <taxon>Arthropoda</taxon>
        <taxon>Chelicerata</taxon>
        <taxon>Arachnida</taxon>
        <taxon>Araneae</taxon>
        <taxon>Araneomorphae</taxon>
        <taxon>Entelegynae</taxon>
        <taxon>Araneoidea</taxon>
        <taxon>Araneidae</taxon>
        <taxon>Caerostris</taxon>
    </lineage>
</organism>
<accession>A0AAV4XEF9</accession>
<reference evidence="2 3" key="1">
    <citation type="submission" date="2021-06" db="EMBL/GenBank/DDBJ databases">
        <title>Caerostris extrusa draft genome.</title>
        <authorList>
            <person name="Kono N."/>
            <person name="Arakawa K."/>
        </authorList>
    </citation>
    <scope>NUCLEOTIDE SEQUENCE [LARGE SCALE GENOMIC DNA]</scope>
</reference>
<evidence type="ECO:0000256" key="1">
    <source>
        <dbReference type="SAM" id="MobiDB-lite"/>
    </source>
</evidence>
<evidence type="ECO:0000313" key="3">
    <source>
        <dbReference type="Proteomes" id="UP001054945"/>
    </source>
</evidence>
<keyword evidence="3" id="KW-1185">Reference proteome</keyword>
<protein>
    <submittedName>
        <fullName evidence="2">Uncharacterized protein</fullName>
    </submittedName>
</protein>
<dbReference type="AlphaFoldDB" id="A0AAV4XEF9"/>
<feature type="region of interest" description="Disordered" evidence="1">
    <location>
        <begin position="44"/>
        <end position="69"/>
    </location>
</feature>
<comment type="caution">
    <text evidence="2">The sequence shown here is derived from an EMBL/GenBank/DDBJ whole genome shotgun (WGS) entry which is preliminary data.</text>
</comment>
<dbReference type="Proteomes" id="UP001054945">
    <property type="component" value="Unassembled WGS sequence"/>
</dbReference>
<name>A0AAV4XEF9_CAEEX</name>
<dbReference type="EMBL" id="BPLR01000216">
    <property type="protein sequence ID" value="GIY92994.1"/>
    <property type="molecule type" value="Genomic_DNA"/>
</dbReference>